<accession>A0A2I0A5M1</accession>
<sequence length="227" mass="25386">MGSPIASFGWFLLSFMACSSSLIVISLPCINADPTDGFTPVPLTDPNFKLQKPYNVPAGDCYSDVNGVLTLWVRSSDQAFKHGSPTLPRAEIRIKGYDYSSGVWQFEGDMFVPNGTTGATVMQIRRENGQLPATILMLMVYDGVLKFHSGTKDVESNIYDRWMRLNVIHDVGNNTLTIYVDGVQKLQAEGNGDGSVSTFYFKFGVYEQKEHSPLMESRWQNVKLYKK</sequence>
<proteinExistence type="predicted"/>
<gene>
    <name evidence="3" type="primary">CBP</name>
    <name evidence="3" type="ORF">AXF42_Ash007485</name>
</gene>
<dbReference type="PANTHER" id="PTHR33681">
    <property type="entry name" value="BINDING PROTEIN, PUTATIVE, EXPRESSED-RELATED"/>
    <property type="match status" value="1"/>
</dbReference>
<dbReference type="AlphaFoldDB" id="A0A2I0A5M1"/>
<evidence type="ECO:0000256" key="1">
    <source>
        <dbReference type="SAM" id="SignalP"/>
    </source>
</evidence>
<keyword evidence="4" id="KW-1185">Reference proteome</keyword>
<feature type="domain" description="Alginate lyase 2" evidence="2">
    <location>
        <begin position="47"/>
        <end position="225"/>
    </location>
</feature>
<dbReference type="STRING" id="1088818.A0A2I0A5M1"/>
<dbReference type="Gene3D" id="2.60.120.200">
    <property type="match status" value="1"/>
</dbReference>
<dbReference type="PANTHER" id="PTHR33681:SF4">
    <property type="entry name" value="OS12G0171100 PROTEIN"/>
    <property type="match status" value="1"/>
</dbReference>
<dbReference type="InterPro" id="IPR014895">
    <property type="entry name" value="Alginate_lyase_2"/>
</dbReference>
<organism evidence="3 4">
    <name type="scientific">Apostasia shenzhenica</name>
    <dbReference type="NCBI Taxonomy" id="1088818"/>
    <lineage>
        <taxon>Eukaryota</taxon>
        <taxon>Viridiplantae</taxon>
        <taxon>Streptophyta</taxon>
        <taxon>Embryophyta</taxon>
        <taxon>Tracheophyta</taxon>
        <taxon>Spermatophyta</taxon>
        <taxon>Magnoliopsida</taxon>
        <taxon>Liliopsida</taxon>
        <taxon>Asparagales</taxon>
        <taxon>Orchidaceae</taxon>
        <taxon>Apostasioideae</taxon>
        <taxon>Apostasia</taxon>
    </lineage>
</organism>
<evidence type="ECO:0000259" key="2">
    <source>
        <dbReference type="Pfam" id="PF08787"/>
    </source>
</evidence>
<name>A0A2I0A5M1_9ASPA</name>
<dbReference type="Pfam" id="PF08787">
    <property type="entry name" value="Alginate_lyase2"/>
    <property type="match status" value="1"/>
</dbReference>
<dbReference type="Proteomes" id="UP000236161">
    <property type="component" value="Unassembled WGS sequence"/>
</dbReference>
<evidence type="ECO:0000313" key="3">
    <source>
        <dbReference type="EMBL" id="PKA50830.1"/>
    </source>
</evidence>
<dbReference type="InterPro" id="IPR013320">
    <property type="entry name" value="ConA-like_dom_sf"/>
</dbReference>
<keyword evidence="1" id="KW-0732">Signal</keyword>
<dbReference type="EMBL" id="KZ452015">
    <property type="protein sequence ID" value="PKA50830.1"/>
    <property type="molecule type" value="Genomic_DNA"/>
</dbReference>
<feature type="chain" id="PRO_5014180582" evidence="1">
    <location>
        <begin position="22"/>
        <end position="227"/>
    </location>
</feature>
<protein>
    <submittedName>
        <fullName evidence="3">Citrate-binding protein</fullName>
    </submittedName>
</protein>
<evidence type="ECO:0000313" key="4">
    <source>
        <dbReference type="Proteomes" id="UP000236161"/>
    </source>
</evidence>
<feature type="signal peptide" evidence="1">
    <location>
        <begin position="1"/>
        <end position="21"/>
    </location>
</feature>
<reference evidence="3 4" key="1">
    <citation type="journal article" date="2017" name="Nature">
        <title>The Apostasia genome and the evolution of orchids.</title>
        <authorList>
            <person name="Zhang G.Q."/>
            <person name="Liu K.W."/>
            <person name="Li Z."/>
            <person name="Lohaus R."/>
            <person name="Hsiao Y.Y."/>
            <person name="Niu S.C."/>
            <person name="Wang J.Y."/>
            <person name="Lin Y.C."/>
            <person name="Xu Q."/>
            <person name="Chen L.J."/>
            <person name="Yoshida K."/>
            <person name="Fujiwara S."/>
            <person name="Wang Z.W."/>
            <person name="Zhang Y.Q."/>
            <person name="Mitsuda N."/>
            <person name="Wang M."/>
            <person name="Liu G.H."/>
            <person name="Pecoraro L."/>
            <person name="Huang H.X."/>
            <person name="Xiao X.J."/>
            <person name="Lin M."/>
            <person name="Wu X.Y."/>
            <person name="Wu W.L."/>
            <person name="Chen Y.Y."/>
            <person name="Chang S.B."/>
            <person name="Sakamoto S."/>
            <person name="Ohme-Takagi M."/>
            <person name="Yagi M."/>
            <person name="Zeng S.J."/>
            <person name="Shen C.Y."/>
            <person name="Yeh C.M."/>
            <person name="Luo Y.B."/>
            <person name="Tsai W.C."/>
            <person name="Van de Peer Y."/>
            <person name="Liu Z.J."/>
        </authorList>
    </citation>
    <scope>NUCLEOTIDE SEQUENCE [LARGE SCALE GENOMIC DNA]</scope>
    <source>
        <strain evidence="4">cv. Shenzhen</strain>
        <tissue evidence="3">Stem</tissue>
    </source>
</reference>
<dbReference type="SUPFAM" id="SSF49899">
    <property type="entry name" value="Concanavalin A-like lectins/glucanases"/>
    <property type="match status" value="1"/>
</dbReference>
<dbReference type="OrthoDB" id="4221926at2759"/>